<dbReference type="InterPro" id="IPR029016">
    <property type="entry name" value="GAF-like_dom_sf"/>
</dbReference>
<evidence type="ECO:0000313" key="3">
    <source>
        <dbReference type="EMBL" id="RAI03844.1"/>
    </source>
</evidence>
<organism evidence="3 4">
    <name type="scientific">Acuticoccus sediminis</name>
    <dbReference type="NCBI Taxonomy" id="2184697"/>
    <lineage>
        <taxon>Bacteria</taxon>
        <taxon>Pseudomonadati</taxon>
        <taxon>Pseudomonadota</taxon>
        <taxon>Alphaproteobacteria</taxon>
        <taxon>Hyphomicrobiales</taxon>
        <taxon>Amorphaceae</taxon>
        <taxon>Acuticoccus</taxon>
    </lineage>
</organism>
<dbReference type="Gene3D" id="3.30.450.40">
    <property type="match status" value="1"/>
</dbReference>
<accession>A0A8B2P1K5</accession>
<dbReference type="GO" id="GO:0043565">
    <property type="term" value="F:sequence-specific DNA binding"/>
    <property type="evidence" value="ECO:0007669"/>
    <property type="project" value="InterPro"/>
</dbReference>
<gene>
    <name evidence="3" type="ORF">DLJ53_05070</name>
</gene>
<name>A0A8B2P1K5_9HYPH</name>
<dbReference type="InterPro" id="IPR009057">
    <property type="entry name" value="Homeodomain-like_sf"/>
</dbReference>
<dbReference type="InterPro" id="IPR003018">
    <property type="entry name" value="GAF"/>
</dbReference>
<dbReference type="Pfam" id="PF01590">
    <property type="entry name" value="GAF"/>
    <property type="match status" value="1"/>
</dbReference>
<dbReference type="Pfam" id="PF02954">
    <property type="entry name" value="HTH_8"/>
    <property type="match status" value="1"/>
</dbReference>
<dbReference type="RefSeq" id="WP_111342872.1">
    <property type="nucleotide sequence ID" value="NZ_JAIWKD010000001.1"/>
</dbReference>
<feature type="domain" description="DNA binding HTH" evidence="2">
    <location>
        <begin position="269"/>
        <end position="307"/>
    </location>
</feature>
<dbReference type="Gene3D" id="1.10.10.60">
    <property type="entry name" value="Homeodomain-like"/>
    <property type="match status" value="1"/>
</dbReference>
<dbReference type="InterPro" id="IPR002197">
    <property type="entry name" value="HTH_Fis"/>
</dbReference>
<dbReference type="PRINTS" id="PR01590">
    <property type="entry name" value="HTHFIS"/>
</dbReference>
<dbReference type="OrthoDB" id="9805953at2"/>
<dbReference type="SUPFAM" id="SSF55781">
    <property type="entry name" value="GAF domain-like"/>
    <property type="match status" value="1"/>
</dbReference>
<comment type="caution">
    <text evidence="3">The sequence shown here is derived from an EMBL/GenBank/DDBJ whole genome shotgun (WGS) entry which is preliminary data.</text>
</comment>
<reference evidence="3 4" key="1">
    <citation type="submission" date="2018-05" db="EMBL/GenBank/DDBJ databases">
        <title>Acuticoccus sediminis sp. nov., isolated from deep-sea sediment of Indian Ocean.</title>
        <authorList>
            <person name="Liu X."/>
            <person name="Lai Q."/>
            <person name="Du Y."/>
            <person name="Sun F."/>
            <person name="Zhang X."/>
            <person name="Wang S."/>
            <person name="Shao Z."/>
        </authorList>
    </citation>
    <scope>NUCLEOTIDE SEQUENCE [LARGE SCALE GENOMIC DNA]</scope>
    <source>
        <strain evidence="3 4">PTG4-2</strain>
    </source>
</reference>
<protein>
    <submittedName>
        <fullName evidence="3">Fis family transcriptional regulator</fullName>
    </submittedName>
</protein>
<dbReference type="Proteomes" id="UP000249590">
    <property type="component" value="Unassembled WGS sequence"/>
</dbReference>
<evidence type="ECO:0000259" key="1">
    <source>
        <dbReference type="Pfam" id="PF01590"/>
    </source>
</evidence>
<proteinExistence type="predicted"/>
<evidence type="ECO:0000313" key="4">
    <source>
        <dbReference type="Proteomes" id="UP000249590"/>
    </source>
</evidence>
<dbReference type="AlphaFoldDB" id="A0A8B2P1K5"/>
<dbReference type="SUPFAM" id="SSF46689">
    <property type="entry name" value="Homeodomain-like"/>
    <property type="match status" value="1"/>
</dbReference>
<dbReference type="EMBL" id="QHHQ01000001">
    <property type="protein sequence ID" value="RAI03844.1"/>
    <property type="molecule type" value="Genomic_DNA"/>
</dbReference>
<sequence length="321" mass="34142">MKHADRVWAAVTASDHHAAYASSWRRCVTVHGLDPEVVRQPPRLTHVEFRRVVDRSAPLVNAARGELDRLFSTFGHCGCCLVLTDDNGLALERRGRPGDDDDFEALGLAAGSLWDEASVGTNGIGTALAETRPVSIFRDRHFLTMNTKLSCATAPIGDHRGRIVGALDISSARDDMSAAFLSVYLHAAREAAAQIETTLFRSAFAGARIILVAGSAPRHGLLAVDRDDVVIGASGAARRALGIDDGWITAGHLASDVLDGEEAPGDFAAAERRALRAALTRSSGNVSAAARHLGTSRATLHRKMKRLGLNRHGAEAVEPAA</sequence>
<keyword evidence="4" id="KW-1185">Reference proteome</keyword>
<evidence type="ECO:0000259" key="2">
    <source>
        <dbReference type="Pfam" id="PF02954"/>
    </source>
</evidence>
<feature type="domain" description="GAF" evidence="1">
    <location>
        <begin position="63"/>
        <end position="198"/>
    </location>
</feature>